<evidence type="ECO:0000313" key="1">
    <source>
        <dbReference type="EMBL" id="KAJ8880222.1"/>
    </source>
</evidence>
<sequence length="3553" mass="398367">MKLKLFVLLSFRQKSKLRYSANLEHQFSFPSEANMEQLLELAVTFWRNNITEASKTKEGPAPATVAKVVVLHICDDVTLLHALVLKCQGHAHLLITEEIKSRNCRVENFHEKILAHCPEETLTEFIDSIMNYQRALGLNLLECDVVKILSENVALQVRAACSLTAVPRDMEELRNWAVEIGSYLVAEREFNVTVNSRKQNSALPRVMSGGAIVRPDLTLNTVQENSLPSNEVAHSVAMTIWNIYEGKVLQRFRDAGLTVNPDNKVAANKAGFLGYVICDGKSLLDPERVAPTENSPPFIEHDECDLLTDNHALIWVLSHPHQLGKLGRWVLRCGDFDLMSTMLGVRKIRCQAHYRVCTWCQQVKRDLASGIQCPYFEKDVLLYFSGKTGRARSLLSLACSTLRNFLPLVRSKRGNVCLLIVLDIFTKFVILLPLKNVKASSIARVLQEQVWKVFGVLAELVTDNQRYFQSHCFKDTCFKRAIKFYTSSPLVSTIFHNRDQTEWDPDLELINVGFNAAIHDSNGSSSSLHFLGRHLPHSLLIIWNLPLPSSLDSGSLDRLLVGVASHLNDSKREVVARLDKCRIDHLFSVGDKFCLVGCVVHALNACSCLCTPGFSTMYSPGRADSELVLFEKICIVNYIFCLDEANFRAKLVHFYSGQLNENTPLVFLLVGPLWTVFNSLNLASNKRAEMFAAEHQFSFPSEANMEQLLELAVTFWRNNITEASKTKEGPAPATVAKVVVLHICDDVTLLHALVLKCQGHAHLLITEEIKSRNCRVENFHEKILAHCPEETLTEFIDSIMNYQRALGLNLLECDVVKILSENVALQVRAACSLTAVPRDMEELRNWAVEIGSYLVAEREFNVTVNSRKQNSALPRVMSGGAIVRPDLTLNTVQENSLPSNEVAHSVAMTIWNIYEGKVLQRFRDAGLTVNPDNKVAANKAGFLGYVICDGKSLLDPERVAPTENSPPFIEHDECDLLTDNHALIWVLSHPHQLGKLGRWVLRCGDFDLMSTMLGVRKIRCQAHYRVCTWCQQVKRDLASGIQCPYFEKDVLLYFSGKTGRARSLLSLACSTLRNFLPLVRSKRGNVCLLIVLDIFTKFVILLPLKNVKASSIARVLQEQVWKVFGVLAELVTDNQRYFQSHCFKDTCFKRAIKFYTSSPLVSTIFHNRDQTEWDPDLELINVGFNAAIHDSNGSSSSLHFLGRHLPHSLLIIWNLPLPSSLDSGSLDRLLVGVASHLNDSKREVVARLDKCRIDHLFSVGDKFCLVGCVVHALNACSCLCTPGFSTMYSPGRADSELVLFEKICIVNYIFCLDEANFRAKLVHFYSGQLNENTPLVFLLVGPLWTVFNSLNLASNKRAEMFAAEHQFSFPSEANMEQLLELAVTFWRNNITEASKTKEGPAPATVAKVVVLHICDDVTLLHALVLKCQGHAHLLITEEIKSRNCRVENFHEKILAHCPEETLTEFIDSIMNYQRALGLNLLECDVVKILSENVALQVRAACSLTAVPRDMEELRNWAVEIGSYLVAEREFNVTVNSRKQNSALPRVMSGGAIVRPDLTLNTVQENSLPSNEVAHSVAMTIWNIYEGKVLQRFRDAGLTVNPDNKVAANKAGFLGYVICDGKSLLDPERVAPTENSPPFIEHDECDLLTDNHALIWVLSHPHQLGKLGRWVLRCGDFDLMSTMLGVRKIRCQAHYRVCTWCQQVKRDLASGIQCPYFEKDVLLYFSGKTGRARSLLSLACSTLRNFLPLVRSKRGNVCLLIVLDIFTKFVILLPLKNVKASSIARVLQEQVWKVFGVLAELVTDNQRYFQSHCFKDTCFKRAIKFYTSSPLVSTIFHNRDQTEWDPDLELINVGFNAAIHDSNGSSSSLHFLGRHLPHSLLIIWNLPLPSSLDSGSLDRLLVGVASHLNDSKREVVARLDKCRIDHLFSVGDKFCLVGCVVHALNACSCLCTPGFSTMYSPGRADSELVLFEKICIVNYIFCLDEANFRAKLVHFYSGQLNENTPLVFLLVGPLWTVFNSLNLASNKRAEMFAAEHQFSFPSEANMEQLLELAVTFWRNNITEASKTKEGPAPATVAKVVVLHICDDVTLLHALVLKCQGHAHLLITEEIKSRNCRVENFHEKILAHCPEETLTEFIDSIMNYQRALGLNLLECDVVKILSENVALQVRAACSLTAVPRDMEELRNWAVEIGSYLVAEREFNVTVNSRKQNSALPRVMSGGAIVRPDLTLNTVQENSLPSNEVAHSVAMTIWNIYEGKVLQRFRDAGLTVNPDNKVAANKAGFLGYVICDGKSLLDPERVAPTENSPPFIEHDECDLLTDNHALIWVLSHPHQLGKLGRWVLRCGDFDLMSTMLGVRKIRCQAHYRVCTWCQQVKRDLASGIQCPYFEKDVLLYFSGKTGRARSLLSLACSTLRNFLPLVRSKRGNVCLLIVLDIFTKFVILLPLKNVKASSIARVLQEQVWKVFGVLAELVTDNQRYFQSHCFKDTCFKRAIKFYTSSPLVSTIFHNRDQTEWDPDLELINVGFNAAIHDSNGSSSSLHFLGRHLPHSLLIIWNLPLPSSLDSGSLDRLLVGVASHLNDSKREVVARLDKCRIDHLFSVGDKFCLVGCVVHALNACSCLCTPGFSTMYSPGRADSELVLFEKICIVNYIFCLDEANFRAKLVHFYSGQLNENTPLVFLLVGPLWTVFNSLNLASNKRAEMFAAEHQFSFPSEANMEQLLELAVTFWRNNITEASKTKEGPAPATVAKVVVLHICDDVTLLHALVLKCQGHAHLLITEEIKSRNCRVENFHEKILAHCPEETLTEFIDSIMNYQRALGLNLLECDVVKILSENVALQVRAACSLTAVPRDMEELRNWAVEIGSYLVAEREFNVTVNSRKQNSALPRVMSGGAIVRPDLTLNTVQENSLPSNEVAHSVAMTIWNIYEGKVLQRFRDAGLTVNPDNKVAANKAGFLGYVICDGKSLLDPERVAPTENSPPFIEHDECDLLTDNHALIWVLSHPHQLGKLGRWVLRCGDFDLMSTMLGVRKIRCQAHYRVCTWCQQVKRDLASGIQCPYFEKDVLLYFSGKTGRARSLLSLACSTLRNFLPLVRSKRGNVCLLIVLDIFTKFVILLPLKNVKASSIARVLQEQVWKVFGVLAELVTDNQRYFQSHCFKDTCFKRAIKFYTSSPLVSTIFHNRDQTEWDPDLELINVGFNAAIHDSNGSSSSLHFLGRHLPHSLLIIWNLPLPSSLDSGSLDRLLVGVASHLNDSKREVVARLDKCRIDHLFSVGDKFCLVGCVVHALNACSCLCTPGFSTMYSPGRADSELVLFEKICIVNYIFCLDEANFRAKLVHFYSGQLNENTPLVFLLVGPLWTVFNSLNLASNKRAEMFAAVHDISHDEEGSPGLSKSDCVTVATEAGKFTPINLVVWKCPSLFAHPKLAVCAIKQLLPIRCASSVRSELLSCYIPLLLRRRCNFQSRLTSIEQACNSGQIVNEITQCQPNCLASSDTTSSVRARQQGHLEASELVENKKRYLAANIPPPHAPNLLLSCSFQKRAAGQGRRLVKDIWDTQE</sequence>
<dbReference type="PANTHER" id="PTHR37984:SF5">
    <property type="entry name" value="PROTEIN NYNRIN-LIKE"/>
    <property type="match status" value="1"/>
</dbReference>
<gene>
    <name evidence="1" type="ORF">PR048_016688</name>
</gene>
<dbReference type="InterPro" id="IPR036397">
    <property type="entry name" value="RNaseH_sf"/>
</dbReference>
<dbReference type="InterPro" id="IPR050951">
    <property type="entry name" value="Retrovirus_Pol_polyprotein"/>
</dbReference>
<dbReference type="EMBL" id="JARBHB010000006">
    <property type="protein sequence ID" value="KAJ8880222.1"/>
    <property type="molecule type" value="Genomic_DNA"/>
</dbReference>
<dbReference type="InterPro" id="IPR012337">
    <property type="entry name" value="RNaseH-like_sf"/>
</dbReference>
<comment type="caution">
    <text evidence="1">The sequence shown here is derived from an EMBL/GenBank/DDBJ whole genome shotgun (WGS) entry which is preliminary data.</text>
</comment>
<dbReference type="PANTHER" id="PTHR37984">
    <property type="entry name" value="PROTEIN CBG26694"/>
    <property type="match status" value="1"/>
</dbReference>
<dbReference type="Gene3D" id="3.30.420.10">
    <property type="entry name" value="Ribonuclease H-like superfamily/Ribonuclease H"/>
    <property type="match status" value="5"/>
</dbReference>
<dbReference type="SUPFAM" id="SSF53098">
    <property type="entry name" value="Ribonuclease H-like"/>
    <property type="match status" value="5"/>
</dbReference>
<accession>A0ABQ9H7H4</accession>
<dbReference type="Proteomes" id="UP001159363">
    <property type="component" value="Chromosome 5"/>
</dbReference>
<proteinExistence type="predicted"/>
<organism evidence="1 2">
    <name type="scientific">Dryococelus australis</name>
    <dbReference type="NCBI Taxonomy" id="614101"/>
    <lineage>
        <taxon>Eukaryota</taxon>
        <taxon>Metazoa</taxon>
        <taxon>Ecdysozoa</taxon>
        <taxon>Arthropoda</taxon>
        <taxon>Hexapoda</taxon>
        <taxon>Insecta</taxon>
        <taxon>Pterygota</taxon>
        <taxon>Neoptera</taxon>
        <taxon>Polyneoptera</taxon>
        <taxon>Phasmatodea</taxon>
        <taxon>Verophasmatodea</taxon>
        <taxon>Anareolatae</taxon>
        <taxon>Phasmatidae</taxon>
        <taxon>Eurycanthinae</taxon>
        <taxon>Dryococelus</taxon>
    </lineage>
</organism>
<keyword evidence="2" id="KW-1185">Reference proteome</keyword>
<reference evidence="1 2" key="1">
    <citation type="submission" date="2023-02" db="EMBL/GenBank/DDBJ databases">
        <title>LHISI_Scaffold_Assembly.</title>
        <authorList>
            <person name="Stuart O.P."/>
            <person name="Cleave R."/>
            <person name="Magrath M.J.L."/>
            <person name="Mikheyev A.S."/>
        </authorList>
    </citation>
    <scope>NUCLEOTIDE SEQUENCE [LARGE SCALE GENOMIC DNA]</scope>
    <source>
        <strain evidence="1">Daus_M_001</strain>
        <tissue evidence="1">Leg muscle</tissue>
    </source>
</reference>
<feature type="non-terminal residue" evidence="1">
    <location>
        <position position="3553"/>
    </location>
</feature>
<evidence type="ECO:0000313" key="2">
    <source>
        <dbReference type="Proteomes" id="UP001159363"/>
    </source>
</evidence>
<protein>
    <submittedName>
        <fullName evidence="1">Uncharacterized protein</fullName>
    </submittedName>
</protein>
<name>A0ABQ9H7H4_9NEOP</name>